<dbReference type="SUPFAM" id="SSF47095">
    <property type="entry name" value="HMG-box"/>
    <property type="match status" value="1"/>
</dbReference>
<sequence>MSDNENEPTFTFPEITVHPPDGYHRDKRFKLGEAGEKFIQRHANNLQYGVFKDEKFAQWKSNGLATDADTQTKFERKWNNIRNQIVSQRRSDTIARRTPASEGLTPPPYLASTINAITARSIFNEEHGEAHRAAVIRDRRTKDESSKQHVGRLAALRAAEWRSLTPAQQAQYEAKAEEERQRIYGDIEACQMALLNTIRQVVTAAVGTKPGQVGHAGFAFQFMFNTKDGKRRYGGAGLGECDRFGEAPEFKDKLLPVFYHFAKDHVSRSPPAEVEPDDLYEGSMFPAPATLSAIPWDDIYRSPTSFFVDSIIPVGSPHMDRIENMKCSSMIKLADWIRLVQQSERPNIFRAKADILRILRSSPSEAIAPKTPNMGVTIIDVDALPSTPLPPQMDSSGDLTSIAPEFPLALIRTSAIESSMLPLAADVLVDIIEPPRASGPSNTPHGSAKRKSTSFADNAGAAAFPDGIRSPKKPRLSRASNGITSNTTPES</sequence>
<accession>A0A067NN52</accession>
<dbReference type="Proteomes" id="UP000027073">
    <property type="component" value="Unassembled WGS sequence"/>
</dbReference>
<dbReference type="AlphaFoldDB" id="A0A067NN52"/>
<dbReference type="OrthoDB" id="10438467at2759"/>
<feature type="compositionally biased region" description="Polar residues" evidence="1">
    <location>
        <begin position="478"/>
        <end position="491"/>
    </location>
</feature>
<dbReference type="VEuPathDB" id="FungiDB:PLEOSDRAFT_1105084"/>
<dbReference type="EMBL" id="KL198008">
    <property type="protein sequence ID" value="KDQ28425.1"/>
    <property type="molecule type" value="Genomic_DNA"/>
</dbReference>
<evidence type="ECO:0000256" key="1">
    <source>
        <dbReference type="SAM" id="MobiDB-lite"/>
    </source>
</evidence>
<proteinExistence type="predicted"/>
<feature type="region of interest" description="Disordered" evidence="1">
    <location>
        <begin position="436"/>
        <end position="491"/>
    </location>
</feature>
<feature type="region of interest" description="Disordered" evidence="1">
    <location>
        <begin position="1"/>
        <end position="23"/>
    </location>
</feature>
<gene>
    <name evidence="2" type="ORF">PLEOSDRAFT_1105084</name>
</gene>
<organism evidence="2 3">
    <name type="scientific">Pleurotus ostreatus (strain PC15)</name>
    <name type="common">Oyster mushroom</name>
    <dbReference type="NCBI Taxonomy" id="1137138"/>
    <lineage>
        <taxon>Eukaryota</taxon>
        <taxon>Fungi</taxon>
        <taxon>Dikarya</taxon>
        <taxon>Basidiomycota</taxon>
        <taxon>Agaricomycotina</taxon>
        <taxon>Agaricomycetes</taxon>
        <taxon>Agaricomycetidae</taxon>
        <taxon>Agaricales</taxon>
        <taxon>Pleurotineae</taxon>
        <taxon>Pleurotaceae</taxon>
        <taxon>Pleurotus</taxon>
    </lineage>
</organism>
<dbReference type="InParanoid" id="A0A067NN52"/>
<protein>
    <submittedName>
        <fullName evidence="2">Uncharacterized protein</fullName>
    </submittedName>
</protein>
<dbReference type="InterPro" id="IPR036910">
    <property type="entry name" value="HMG_box_dom_sf"/>
</dbReference>
<name>A0A067NN52_PLEO1</name>
<evidence type="ECO:0000313" key="2">
    <source>
        <dbReference type="EMBL" id="KDQ28425.1"/>
    </source>
</evidence>
<dbReference type="HOGENOM" id="CLU_555627_0_0_1"/>
<reference evidence="3" key="1">
    <citation type="journal article" date="2014" name="Proc. Natl. Acad. Sci. U.S.A.">
        <title>Extensive sampling of basidiomycete genomes demonstrates inadequacy of the white-rot/brown-rot paradigm for wood decay fungi.</title>
        <authorList>
            <person name="Riley R."/>
            <person name="Salamov A.A."/>
            <person name="Brown D.W."/>
            <person name="Nagy L.G."/>
            <person name="Floudas D."/>
            <person name="Held B.W."/>
            <person name="Levasseur A."/>
            <person name="Lombard V."/>
            <person name="Morin E."/>
            <person name="Otillar R."/>
            <person name="Lindquist E.A."/>
            <person name="Sun H."/>
            <person name="LaButti K.M."/>
            <person name="Schmutz J."/>
            <person name="Jabbour D."/>
            <person name="Luo H."/>
            <person name="Baker S.E."/>
            <person name="Pisabarro A.G."/>
            <person name="Walton J.D."/>
            <person name="Blanchette R.A."/>
            <person name="Henrissat B."/>
            <person name="Martin F."/>
            <person name="Cullen D."/>
            <person name="Hibbett D.S."/>
            <person name="Grigoriev I.V."/>
        </authorList>
    </citation>
    <scope>NUCLEOTIDE SEQUENCE [LARGE SCALE GENOMIC DNA]</scope>
    <source>
        <strain evidence="3">PC15</strain>
    </source>
</reference>
<evidence type="ECO:0000313" key="3">
    <source>
        <dbReference type="Proteomes" id="UP000027073"/>
    </source>
</evidence>
<dbReference type="CDD" id="cd00084">
    <property type="entry name" value="HMG-box_SF"/>
    <property type="match status" value="1"/>
</dbReference>